<evidence type="ECO:0000259" key="3">
    <source>
        <dbReference type="Pfam" id="PF00080"/>
    </source>
</evidence>
<sequence length="224" mass="23692">MVHQRKRLLGPILGAFAAASLLVGCGQGEEQGQPPAAEQPPPAEPEQPEHGEHGEQPAAPEPGQQQADAEGTFEPFQEGATAVTYDEQQAPPGSTAKVRTEALPDGGQRITTEFTGLQPDREYGAHVHTQPCGPSGDDAGPHFQQEADPVKPSVDPAFANPENEVWLDFHTDAEGNGQATAEGAWQFEGRDDANSLVIHQEHTHTEPGEAGEAGDRLACLTASF</sequence>
<comment type="similarity">
    <text evidence="1">Belongs to the Cu-Zn superoxide dismutase family.</text>
</comment>
<evidence type="ECO:0000256" key="1">
    <source>
        <dbReference type="ARBA" id="ARBA00010457"/>
    </source>
</evidence>
<dbReference type="PROSITE" id="PS51257">
    <property type="entry name" value="PROKAR_LIPOPROTEIN"/>
    <property type="match status" value="1"/>
</dbReference>
<dbReference type="AlphaFoldDB" id="A0A929BB04"/>
<dbReference type="GO" id="GO:0046872">
    <property type="term" value="F:metal ion binding"/>
    <property type="evidence" value="ECO:0007669"/>
    <property type="project" value="InterPro"/>
</dbReference>
<evidence type="ECO:0000313" key="4">
    <source>
        <dbReference type="EMBL" id="MBE9374803.1"/>
    </source>
</evidence>
<dbReference type="GO" id="GO:0006801">
    <property type="term" value="P:superoxide metabolic process"/>
    <property type="evidence" value="ECO:0007669"/>
    <property type="project" value="InterPro"/>
</dbReference>
<dbReference type="Proteomes" id="UP000598360">
    <property type="component" value="Unassembled WGS sequence"/>
</dbReference>
<dbReference type="InterPro" id="IPR001424">
    <property type="entry name" value="SOD_Cu_Zn_dom"/>
</dbReference>
<accession>A0A929BB04</accession>
<keyword evidence="5" id="KW-1185">Reference proteome</keyword>
<feature type="domain" description="Superoxide dismutase copper/zinc binding" evidence="3">
    <location>
        <begin position="99"/>
        <end position="219"/>
    </location>
</feature>
<dbReference type="EMBL" id="JADEYC010000015">
    <property type="protein sequence ID" value="MBE9374803.1"/>
    <property type="molecule type" value="Genomic_DNA"/>
</dbReference>
<dbReference type="Gene3D" id="2.60.40.200">
    <property type="entry name" value="Superoxide dismutase, copper/zinc binding domain"/>
    <property type="match status" value="1"/>
</dbReference>
<reference evidence="4" key="1">
    <citation type="submission" date="2020-10" db="EMBL/GenBank/DDBJ databases">
        <title>Diversity and distribution of actinomycetes associated with coral in the coast of Hainan.</title>
        <authorList>
            <person name="Li F."/>
        </authorList>
    </citation>
    <scope>NUCLEOTIDE SEQUENCE</scope>
    <source>
        <strain evidence="4">HNM0983</strain>
    </source>
</reference>
<feature type="region of interest" description="Disordered" evidence="2">
    <location>
        <begin position="26"/>
        <end position="155"/>
    </location>
</feature>
<comment type="caution">
    <text evidence="4">The sequence shown here is derived from an EMBL/GenBank/DDBJ whole genome shotgun (WGS) entry which is preliminary data.</text>
</comment>
<gene>
    <name evidence="4" type="ORF">IQ251_10130</name>
</gene>
<feature type="compositionally biased region" description="Low complexity" evidence="2">
    <location>
        <begin position="56"/>
        <end position="70"/>
    </location>
</feature>
<dbReference type="Pfam" id="PF00080">
    <property type="entry name" value="Sod_Cu"/>
    <property type="match status" value="1"/>
</dbReference>
<protein>
    <submittedName>
        <fullName evidence="4">Superoxide dismutase family protein</fullName>
    </submittedName>
</protein>
<name>A0A929BB04_9PSEU</name>
<dbReference type="InterPro" id="IPR036423">
    <property type="entry name" value="SOD-like_Cu/Zn_dom_sf"/>
</dbReference>
<evidence type="ECO:0000256" key="2">
    <source>
        <dbReference type="SAM" id="MobiDB-lite"/>
    </source>
</evidence>
<proteinExistence type="inferred from homology"/>
<dbReference type="SUPFAM" id="SSF49329">
    <property type="entry name" value="Cu,Zn superoxide dismutase-like"/>
    <property type="match status" value="1"/>
</dbReference>
<evidence type="ECO:0000313" key="5">
    <source>
        <dbReference type="Proteomes" id="UP000598360"/>
    </source>
</evidence>
<dbReference type="RefSeq" id="WP_193928239.1">
    <property type="nucleotide sequence ID" value="NZ_JADEYC010000015.1"/>
</dbReference>
<organism evidence="4 5">
    <name type="scientific">Saccharopolyspora montiporae</name>
    <dbReference type="NCBI Taxonomy" id="2781240"/>
    <lineage>
        <taxon>Bacteria</taxon>
        <taxon>Bacillati</taxon>
        <taxon>Actinomycetota</taxon>
        <taxon>Actinomycetes</taxon>
        <taxon>Pseudonocardiales</taxon>
        <taxon>Pseudonocardiaceae</taxon>
        <taxon>Saccharopolyspora</taxon>
    </lineage>
</organism>